<dbReference type="NCBIfam" id="TIGR00229">
    <property type="entry name" value="sensory_box"/>
    <property type="match status" value="2"/>
</dbReference>
<feature type="domain" description="PAC" evidence="11">
    <location>
        <begin position="186"/>
        <end position="240"/>
    </location>
</feature>
<dbReference type="Pfam" id="PF02518">
    <property type="entry name" value="HATPase_c"/>
    <property type="match status" value="1"/>
</dbReference>
<evidence type="ECO:0000256" key="5">
    <source>
        <dbReference type="ARBA" id="ARBA00022741"/>
    </source>
</evidence>
<evidence type="ECO:0000256" key="1">
    <source>
        <dbReference type="ARBA" id="ARBA00000085"/>
    </source>
</evidence>
<dbReference type="GO" id="GO:0005524">
    <property type="term" value="F:ATP binding"/>
    <property type="evidence" value="ECO:0007669"/>
    <property type="project" value="UniProtKB-KW"/>
</dbReference>
<dbReference type="EC" id="2.7.13.3" evidence="2"/>
<keyword evidence="8" id="KW-0902">Two-component regulatory system</keyword>
<dbReference type="eggNOG" id="COG4191">
    <property type="taxonomic scope" value="Bacteria"/>
</dbReference>
<organism evidence="12 13">
    <name type="scientific">Pseudoalteromonas piratica</name>
    <dbReference type="NCBI Taxonomy" id="1348114"/>
    <lineage>
        <taxon>Bacteria</taxon>
        <taxon>Pseudomonadati</taxon>
        <taxon>Pseudomonadota</taxon>
        <taxon>Gammaproteobacteria</taxon>
        <taxon>Alteromonadales</taxon>
        <taxon>Pseudoalteromonadaceae</taxon>
        <taxon>Pseudoalteromonas</taxon>
    </lineage>
</organism>
<feature type="domain" description="PAS" evidence="10">
    <location>
        <begin position="134"/>
        <end position="161"/>
    </location>
</feature>
<evidence type="ECO:0000256" key="8">
    <source>
        <dbReference type="ARBA" id="ARBA00023012"/>
    </source>
</evidence>
<dbReference type="SUPFAM" id="SSF55874">
    <property type="entry name" value="ATPase domain of HSP90 chaperone/DNA topoisomerase II/histidine kinase"/>
    <property type="match status" value="1"/>
</dbReference>
<dbReference type="InterPro" id="IPR003661">
    <property type="entry name" value="HisK_dim/P_dom"/>
</dbReference>
<dbReference type="SUPFAM" id="SSF47384">
    <property type="entry name" value="Homodimeric domain of signal transducing histidine kinase"/>
    <property type="match status" value="1"/>
</dbReference>
<dbReference type="InterPro" id="IPR005467">
    <property type="entry name" value="His_kinase_dom"/>
</dbReference>
<dbReference type="InterPro" id="IPR000700">
    <property type="entry name" value="PAS-assoc_C"/>
</dbReference>
<dbReference type="SMART" id="SM00387">
    <property type="entry name" value="HATPase_c"/>
    <property type="match status" value="1"/>
</dbReference>
<dbReference type="InterPro" id="IPR003594">
    <property type="entry name" value="HATPase_dom"/>
</dbReference>
<dbReference type="AlphaFoldDB" id="A0A0A7EK54"/>
<dbReference type="InterPro" id="IPR035965">
    <property type="entry name" value="PAS-like_dom_sf"/>
</dbReference>
<dbReference type="InterPro" id="IPR004358">
    <property type="entry name" value="Sig_transdc_His_kin-like_C"/>
</dbReference>
<dbReference type="CDD" id="cd00082">
    <property type="entry name" value="HisKA"/>
    <property type="match status" value="1"/>
</dbReference>
<keyword evidence="13" id="KW-1185">Reference proteome</keyword>
<dbReference type="SMART" id="SM00086">
    <property type="entry name" value="PAC"/>
    <property type="match status" value="2"/>
</dbReference>
<name>A0A0A7EK54_9GAMM</name>
<dbReference type="PRINTS" id="PR00344">
    <property type="entry name" value="BCTRLSENSOR"/>
</dbReference>
<keyword evidence="7" id="KW-0067">ATP-binding</keyword>
<keyword evidence="6" id="KW-0418">Kinase</keyword>
<dbReference type="Gene3D" id="3.30.450.20">
    <property type="entry name" value="PAS domain"/>
    <property type="match status" value="2"/>
</dbReference>
<dbReference type="InterPro" id="IPR036890">
    <property type="entry name" value="HATPase_C_sf"/>
</dbReference>
<evidence type="ECO:0000256" key="3">
    <source>
        <dbReference type="ARBA" id="ARBA00022553"/>
    </source>
</evidence>
<dbReference type="InterPro" id="IPR000014">
    <property type="entry name" value="PAS"/>
</dbReference>
<reference evidence="12 13" key="1">
    <citation type="submission" date="2014-11" db="EMBL/GenBank/DDBJ databases">
        <title>Complete Genome Sequence of Pseudoalteromonas sp. Strain OCN003 Isolated from Kaneohe Bay, Oahu, Hawaii.</title>
        <authorList>
            <person name="Beurmann S."/>
            <person name="Videau P."/>
            <person name="Ushijima B."/>
            <person name="Smith A.M."/>
            <person name="Aeby G.S."/>
            <person name="Callahan S.M."/>
            <person name="Belcaid M."/>
        </authorList>
    </citation>
    <scope>NUCLEOTIDE SEQUENCE [LARGE SCALE GENOMIC DNA]</scope>
    <source>
        <strain evidence="12 13">OCN003</strain>
    </source>
</reference>
<proteinExistence type="predicted"/>
<evidence type="ECO:0000259" key="11">
    <source>
        <dbReference type="PROSITE" id="PS50113"/>
    </source>
</evidence>
<dbReference type="SMART" id="SM00091">
    <property type="entry name" value="PAS"/>
    <property type="match status" value="2"/>
</dbReference>
<dbReference type="OrthoDB" id="9808408at2"/>
<dbReference type="Gene3D" id="1.10.287.130">
    <property type="match status" value="1"/>
</dbReference>
<dbReference type="InterPro" id="IPR013655">
    <property type="entry name" value="PAS_fold_3"/>
</dbReference>
<sequence>MFERFFNYSNELMCIASLDGYFLQINDAFIDTLGYPKETLLSEPFTSFIHPNDIDKTLDELKNIGKGVDTVNFENRYCDSNGEIKILSWQATFDHESNSIFATARDITKERLAISQYSQLYKAVSDNIIFAKTNVKGVITEVNQKFCDISGYDKNELVGRTHKIVNSGYHSRAFFSQMWETISSGKVWTGLITNRAKNGKYYIVKSIIIPLFNIDNQIESYIALRQDITEQIQYQRANQKNLEILHETGTVAKVGGWELNTQSNEMFCTAETSKIFDLKSAGPISISLNQGLSLFSQSHSKLLHQAIDDTVKTGSPFELEIQTSGEKQPAKWLRLTGKQKEPFVDERIIFGTVQDIHEHKLAQIKHKEERRKSIQNAKFSALGELAASIAHEINNPLGIISGFAEILLYQSPNPDEKLSAIIDSCDRISHIVKNLKRFSSTDTIPCKTRVNLSEVVKDAISLTQPRARKYHAKLTAQIADNISVWGVHIELEQVLINLINNAIDAVETSLTKIITVQLLDKAHSPLVIIEDTGGGIDESFLLRIFDPFVTTKSENKGTGLGLSVVKGILEDHNAHIKVNNMECGARFEVSFPPLLYNQEQGYD</sequence>
<dbReference type="Gene3D" id="3.30.565.10">
    <property type="entry name" value="Histidine kinase-like ATPase, C-terminal domain"/>
    <property type="match status" value="1"/>
</dbReference>
<gene>
    <name evidence="12" type="ORF">OM33_17760</name>
</gene>
<evidence type="ECO:0000256" key="2">
    <source>
        <dbReference type="ARBA" id="ARBA00012438"/>
    </source>
</evidence>
<dbReference type="PROSITE" id="PS50112">
    <property type="entry name" value="PAS"/>
    <property type="match status" value="2"/>
</dbReference>
<evidence type="ECO:0000256" key="7">
    <source>
        <dbReference type="ARBA" id="ARBA00022840"/>
    </source>
</evidence>
<evidence type="ECO:0000256" key="6">
    <source>
        <dbReference type="ARBA" id="ARBA00022777"/>
    </source>
</evidence>
<evidence type="ECO:0000313" key="13">
    <source>
        <dbReference type="Proteomes" id="UP000030341"/>
    </source>
</evidence>
<comment type="catalytic activity">
    <reaction evidence="1">
        <text>ATP + protein L-histidine = ADP + protein N-phospho-L-histidine.</text>
        <dbReference type="EC" id="2.7.13.3"/>
    </reaction>
</comment>
<dbReference type="EMBL" id="CP009889">
    <property type="protein sequence ID" value="AIY66933.1"/>
    <property type="molecule type" value="Genomic_DNA"/>
</dbReference>
<keyword evidence="4" id="KW-0808">Transferase</keyword>
<accession>A0A0A7EK54</accession>
<keyword evidence="5" id="KW-0547">Nucleotide-binding</keyword>
<dbReference type="InterPro" id="IPR001610">
    <property type="entry name" value="PAC"/>
</dbReference>
<dbReference type="Pfam" id="PF13426">
    <property type="entry name" value="PAS_9"/>
    <property type="match status" value="1"/>
</dbReference>
<evidence type="ECO:0000313" key="12">
    <source>
        <dbReference type="EMBL" id="AIY66933.1"/>
    </source>
</evidence>
<evidence type="ECO:0000259" key="10">
    <source>
        <dbReference type="PROSITE" id="PS50112"/>
    </source>
</evidence>
<evidence type="ECO:0000259" key="9">
    <source>
        <dbReference type="PROSITE" id="PS50109"/>
    </source>
</evidence>
<dbReference type="HOGENOM" id="CLU_000445_133_3_6"/>
<dbReference type="InterPro" id="IPR036097">
    <property type="entry name" value="HisK_dim/P_sf"/>
</dbReference>
<dbReference type="PANTHER" id="PTHR43065:SF10">
    <property type="entry name" value="PEROXIDE STRESS-ACTIVATED HISTIDINE KINASE MAK3"/>
    <property type="match status" value="1"/>
</dbReference>
<dbReference type="PROSITE" id="PS50109">
    <property type="entry name" value="HIS_KIN"/>
    <property type="match status" value="1"/>
</dbReference>
<dbReference type="SUPFAM" id="SSF55785">
    <property type="entry name" value="PYP-like sensor domain (PAS domain)"/>
    <property type="match status" value="2"/>
</dbReference>
<keyword evidence="3" id="KW-0597">Phosphoprotein</keyword>
<dbReference type="Pfam" id="PF08447">
    <property type="entry name" value="PAS_3"/>
    <property type="match status" value="1"/>
</dbReference>
<dbReference type="STRING" id="1348114.OM33_17760"/>
<dbReference type="Pfam" id="PF00512">
    <property type="entry name" value="HisKA"/>
    <property type="match status" value="1"/>
</dbReference>
<dbReference type="PANTHER" id="PTHR43065">
    <property type="entry name" value="SENSOR HISTIDINE KINASE"/>
    <property type="match status" value="1"/>
</dbReference>
<dbReference type="CDD" id="cd00130">
    <property type="entry name" value="PAS"/>
    <property type="match status" value="2"/>
</dbReference>
<dbReference type="RefSeq" id="WP_040135572.1">
    <property type="nucleotide sequence ID" value="NZ_CP009889.1"/>
</dbReference>
<evidence type="ECO:0000256" key="4">
    <source>
        <dbReference type="ARBA" id="ARBA00022679"/>
    </source>
</evidence>
<feature type="domain" description="PAS" evidence="10">
    <location>
        <begin position="1"/>
        <end position="68"/>
    </location>
</feature>
<dbReference type="Proteomes" id="UP000030341">
    <property type="component" value="Chromosome 2"/>
</dbReference>
<dbReference type="PROSITE" id="PS50113">
    <property type="entry name" value="PAC"/>
    <property type="match status" value="1"/>
</dbReference>
<dbReference type="SMART" id="SM00388">
    <property type="entry name" value="HisKA"/>
    <property type="match status" value="1"/>
</dbReference>
<dbReference type="GO" id="GO:0000155">
    <property type="term" value="F:phosphorelay sensor kinase activity"/>
    <property type="evidence" value="ECO:0007669"/>
    <property type="project" value="InterPro"/>
</dbReference>
<dbReference type="KEGG" id="pseo:OM33_17760"/>
<protein>
    <recommendedName>
        <fullName evidence="2">histidine kinase</fullName>
        <ecNumber evidence="2">2.7.13.3</ecNumber>
    </recommendedName>
</protein>
<feature type="domain" description="Histidine kinase" evidence="9">
    <location>
        <begin position="388"/>
        <end position="595"/>
    </location>
</feature>